<organism evidence="2">
    <name type="scientific">Craspedostauros australis</name>
    <dbReference type="NCBI Taxonomy" id="1486917"/>
    <lineage>
        <taxon>Eukaryota</taxon>
        <taxon>Sar</taxon>
        <taxon>Stramenopiles</taxon>
        <taxon>Ochrophyta</taxon>
        <taxon>Bacillariophyta</taxon>
        <taxon>Bacillariophyceae</taxon>
        <taxon>Bacillariophycidae</taxon>
        <taxon>Naviculales</taxon>
        <taxon>Naviculaceae</taxon>
        <taxon>Craspedostauros</taxon>
    </lineage>
</organism>
<evidence type="ECO:0000313" key="2">
    <source>
        <dbReference type="EMBL" id="CAD8336854.1"/>
    </source>
</evidence>
<feature type="transmembrane region" description="Helical" evidence="1">
    <location>
        <begin position="132"/>
        <end position="151"/>
    </location>
</feature>
<sequence>MTTLMVTTTTTRMWMMAMMVAVILGGSSTCTAFSVVTPAARFGKVLPHRQGLTHGCSYECKRNQPRPHSCILHQQSNENVETAPTTIVSPFDIVLTTTQNALSPAQEFLDDITDGWALNYANLFPETSRTTVGQAFLATNLAYSIVGVLILPQNWFLGMLVEFTSVASFVYHYTQLEVFAQDNTVVEDKTVRLALMVDYVFAFGTIFATGIAAFVNSPLPIDAFVLALPMDGVVTSTMGVGFLFSCWIWEAGMPYIVLHSLWHLFSAYAGYVFGTM</sequence>
<dbReference type="AlphaFoldDB" id="A0A7R9WX47"/>
<gene>
    <name evidence="2" type="ORF">CAUS1442_LOCUS8982</name>
</gene>
<dbReference type="EMBL" id="HBEF01014341">
    <property type="protein sequence ID" value="CAD8336854.1"/>
    <property type="molecule type" value="Transcribed_RNA"/>
</dbReference>
<evidence type="ECO:0008006" key="3">
    <source>
        <dbReference type="Google" id="ProtNLM"/>
    </source>
</evidence>
<evidence type="ECO:0000256" key="1">
    <source>
        <dbReference type="SAM" id="Phobius"/>
    </source>
</evidence>
<feature type="transmembrane region" description="Helical" evidence="1">
    <location>
        <begin position="255"/>
        <end position="274"/>
    </location>
</feature>
<reference evidence="2" key="1">
    <citation type="submission" date="2021-01" db="EMBL/GenBank/DDBJ databases">
        <authorList>
            <person name="Corre E."/>
            <person name="Pelletier E."/>
            <person name="Niang G."/>
            <person name="Scheremetjew M."/>
            <person name="Finn R."/>
            <person name="Kale V."/>
            <person name="Holt S."/>
            <person name="Cochrane G."/>
            <person name="Meng A."/>
            <person name="Brown T."/>
            <person name="Cohen L."/>
        </authorList>
    </citation>
    <scope>NUCLEOTIDE SEQUENCE</scope>
    <source>
        <strain evidence="2">CCMP3328</strain>
    </source>
</reference>
<protein>
    <recommendedName>
        <fullName evidence="3">Transmembrane protein</fullName>
    </recommendedName>
</protein>
<feature type="transmembrane region" description="Helical" evidence="1">
    <location>
        <begin position="193"/>
        <end position="216"/>
    </location>
</feature>
<feature type="transmembrane region" description="Helical" evidence="1">
    <location>
        <begin position="223"/>
        <end position="249"/>
    </location>
</feature>
<keyword evidence="1" id="KW-0472">Membrane</keyword>
<accession>A0A7R9WX47</accession>
<proteinExistence type="predicted"/>
<keyword evidence="1" id="KW-0812">Transmembrane</keyword>
<keyword evidence="1" id="KW-1133">Transmembrane helix</keyword>
<name>A0A7R9WX47_9STRA</name>